<dbReference type="EMBL" id="BSYO01000028">
    <property type="protein sequence ID" value="GMH24685.1"/>
    <property type="molecule type" value="Genomic_DNA"/>
</dbReference>
<keyword evidence="4" id="KW-0808">Transferase</keyword>
<evidence type="ECO:0000256" key="4">
    <source>
        <dbReference type="ARBA" id="ARBA00022679"/>
    </source>
</evidence>
<evidence type="ECO:0000256" key="9">
    <source>
        <dbReference type="PROSITE-ProRule" id="PRU00175"/>
    </source>
</evidence>
<evidence type="ECO:0000256" key="7">
    <source>
        <dbReference type="ARBA" id="ARBA00022786"/>
    </source>
</evidence>
<evidence type="ECO:0000256" key="3">
    <source>
        <dbReference type="ARBA" id="ARBA00012483"/>
    </source>
</evidence>
<keyword evidence="11" id="KW-0812">Transmembrane</keyword>
<comment type="caution">
    <text evidence="13">The sequence shown here is derived from an EMBL/GenBank/DDBJ whole genome shotgun (WGS) entry which is preliminary data.</text>
</comment>
<dbReference type="CDD" id="cd16461">
    <property type="entry name" value="RING-H2_EL5-like"/>
    <property type="match status" value="1"/>
</dbReference>
<dbReference type="InterPro" id="IPR001841">
    <property type="entry name" value="Znf_RING"/>
</dbReference>
<keyword evidence="6 9" id="KW-0863">Zinc-finger</keyword>
<evidence type="ECO:0000256" key="10">
    <source>
        <dbReference type="SAM" id="MobiDB-lite"/>
    </source>
</evidence>
<keyword evidence="11" id="KW-0472">Membrane</keyword>
<comment type="catalytic activity">
    <reaction evidence="1">
        <text>S-ubiquitinyl-[E2 ubiquitin-conjugating enzyme]-L-cysteine + [acceptor protein]-L-lysine = [E2 ubiquitin-conjugating enzyme]-L-cysteine + N(6)-ubiquitinyl-[acceptor protein]-L-lysine.</text>
        <dbReference type="EC" id="2.3.2.27"/>
    </reaction>
</comment>
<dbReference type="AlphaFoldDB" id="A0AAD3T7Y8"/>
<dbReference type="InterPro" id="IPR044600">
    <property type="entry name" value="ATL1/ATL16-like"/>
</dbReference>
<dbReference type="GO" id="GO:0016567">
    <property type="term" value="P:protein ubiquitination"/>
    <property type="evidence" value="ECO:0007669"/>
    <property type="project" value="InterPro"/>
</dbReference>
<keyword evidence="11" id="KW-1133">Transmembrane helix</keyword>
<dbReference type="Proteomes" id="UP001279734">
    <property type="component" value="Unassembled WGS sequence"/>
</dbReference>
<gene>
    <name evidence="13" type="ORF">Nepgr_026528</name>
</gene>
<evidence type="ECO:0000313" key="13">
    <source>
        <dbReference type="EMBL" id="GMH24685.1"/>
    </source>
</evidence>
<feature type="domain" description="RING-type" evidence="12">
    <location>
        <begin position="145"/>
        <end position="187"/>
    </location>
</feature>
<accession>A0AAD3T7Y8</accession>
<evidence type="ECO:0000256" key="2">
    <source>
        <dbReference type="ARBA" id="ARBA00004906"/>
    </source>
</evidence>
<keyword evidence="5" id="KW-0479">Metal-binding</keyword>
<sequence>MAIFHRKLLPETEPSTNIVVLCPCGSYFNGTWACCFEPSPSPPPGVRHNYTQNHVVPYLISIVCALGVAFLFLTTCTILLRNRWTRRRGSIRVISDPEDIVDEDHGPVDYPIWHIATAGLQQSAIDSITAFKYNRHEGLIEGSDCSICLTRFQEGDDLRLLPKCSHAFHISCIDVWLMSHKNCPLCRAPIIKESSSANFDLSGSSSSDLNSTGVTAQMENLENNHGGHHEGQGETSGQMRERVDGFGILPIHGVRMTSILKKNRELRVLSDLGGNDRVMRSNKFQPMRWSVSFDASAASAISDAVAAVCSDKDERMLELENRMKLEIAAKQGRGNSSVSRLRKSSSIGCSLQKAPVSMKRSSSSSGKFFPSFQRSKSQPSILPHEPKDRPCN</sequence>
<feature type="region of interest" description="Disordered" evidence="10">
    <location>
        <begin position="331"/>
        <end position="392"/>
    </location>
</feature>
<evidence type="ECO:0000256" key="6">
    <source>
        <dbReference type="ARBA" id="ARBA00022771"/>
    </source>
</evidence>
<dbReference type="PANTHER" id="PTHR46913:SF19">
    <property type="entry name" value="RING-TYPE E3 UBIQUITIN TRANSFERASE"/>
    <property type="match status" value="1"/>
</dbReference>
<dbReference type="PROSITE" id="PS50089">
    <property type="entry name" value="ZF_RING_2"/>
    <property type="match status" value="1"/>
</dbReference>
<evidence type="ECO:0000256" key="11">
    <source>
        <dbReference type="SAM" id="Phobius"/>
    </source>
</evidence>
<dbReference type="InterPro" id="IPR013083">
    <property type="entry name" value="Znf_RING/FYVE/PHD"/>
</dbReference>
<keyword evidence="14" id="KW-1185">Reference proteome</keyword>
<dbReference type="EC" id="2.3.2.27" evidence="3"/>
<evidence type="ECO:0000256" key="8">
    <source>
        <dbReference type="ARBA" id="ARBA00022833"/>
    </source>
</evidence>
<dbReference type="SMART" id="SM00184">
    <property type="entry name" value="RING"/>
    <property type="match status" value="1"/>
</dbReference>
<dbReference type="GO" id="GO:0061630">
    <property type="term" value="F:ubiquitin protein ligase activity"/>
    <property type="evidence" value="ECO:0007669"/>
    <property type="project" value="UniProtKB-EC"/>
</dbReference>
<proteinExistence type="predicted"/>
<feature type="transmembrane region" description="Helical" evidence="11">
    <location>
        <begin position="58"/>
        <end position="80"/>
    </location>
</feature>
<dbReference type="SUPFAM" id="SSF57850">
    <property type="entry name" value="RING/U-box"/>
    <property type="match status" value="1"/>
</dbReference>
<dbReference type="Gene3D" id="3.30.40.10">
    <property type="entry name" value="Zinc/RING finger domain, C3HC4 (zinc finger)"/>
    <property type="match status" value="1"/>
</dbReference>
<name>A0AAD3T7Y8_NEPGR</name>
<keyword evidence="7" id="KW-0833">Ubl conjugation pathway</keyword>
<evidence type="ECO:0000259" key="12">
    <source>
        <dbReference type="PROSITE" id="PS50089"/>
    </source>
</evidence>
<comment type="pathway">
    <text evidence="2">Protein modification; protein ubiquitination.</text>
</comment>
<reference evidence="13" key="1">
    <citation type="submission" date="2023-05" db="EMBL/GenBank/DDBJ databases">
        <title>Nepenthes gracilis genome sequencing.</title>
        <authorList>
            <person name="Fukushima K."/>
        </authorList>
    </citation>
    <scope>NUCLEOTIDE SEQUENCE</scope>
    <source>
        <strain evidence="13">SING2019-196</strain>
    </source>
</reference>
<dbReference type="SMART" id="SM01197">
    <property type="entry name" value="FANCL_C"/>
    <property type="match status" value="1"/>
</dbReference>
<dbReference type="Pfam" id="PF13639">
    <property type="entry name" value="zf-RING_2"/>
    <property type="match status" value="1"/>
</dbReference>
<dbReference type="PANTHER" id="PTHR46913">
    <property type="entry name" value="RING-H2 FINGER PROTEIN ATL16"/>
    <property type="match status" value="1"/>
</dbReference>
<evidence type="ECO:0000256" key="1">
    <source>
        <dbReference type="ARBA" id="ARBA00000900"/>
    </source>
</evidence>
<organism evidence="13 14">
    <name type="scientific">Nepenthes gracilis</name>
    <name type="common">Slender pitcher plant</name>
    <dbReference type="NCBI Taxonomy" id="150966"/>
    <lineage>
        <taxon>Eukaryota</taxon>
        <taxon>Viridiplantae</taxon>
        <taxon>Streptophyta</taxon>
        <taxon>Embryophyta</taxon>
        <taxon>Tracheophyta</taxon>
        <taxon>Spermatophyta</taxon>
        <taxon>Magnoliopsida</taxon>
        <taxon>eudicotyledons</taxon>
        <taxon>Gunneridae</taxon>
        <taxon>Pentapetalae</taxon>
        <taxon>Caryophyllales</taxon>
        <taxon>Nepenthaceae</taxon>
        <taxon>Nepenthes</taxon>
    </lineage>
</organism>
<evidence type="ECO:0000313" key="14">
    <source>
        <dbReference type="Proteomes" id="UP001279734"/>
    </source>
</evidence>
<protein>
    <recommendedName>
        <fullName evidence="3">RING-type E3 ubiquitin transferase</fullName>
        <ecNumber evidence="3">2.3.2.27</ecNumber>
    </recommendedName>
</protein>
<keyword evidence="8" id="KW-0862">Zinc</keyword>
<dbReference type="GO" id="GO:0008270">
    <property type="term" value="F:zinc ion binding"/>
    <property type="evidence" value="ECO:0007669"/>
    <property type="project" value="UniProtKB-KW"/>
</dbReference>
<evidence type="ECO:0000256" key="5">
    <source>
        <dbReference type="ARBA" id="ARBA00022723"/>
    </source>
</evidence>